<keyword evidence="1" id="KW-1133">Transmembrane helix</keyword>
<evidence type="ECO:0000313" key="2">
    <source>
        <dbReference type="EMBL" id="KAJ1362688.1"/>
    </source>
</evidence>
<evidence type="ECO:0000256" key="1">
    <source>
        <dbReference type="SAM" id="Phobius"/>
    </source>
</evidence>
<keyword evidence="1" id="KW-0472">Membrane</keyword>
<keyword evidence="1" id="KW-0812">Transmembrane</keyword>
<organism evidence="2 3">
    <name type="scientific">Parelaphostrongylus tenuis</name>
    <name type="common">Meningeal worm</name>
    <dbReference type="NCBI Taxonomy" id="148309"/>
    <lineage>
        <taxon>Eukaryota</taxon>
        <taxon>Metazoa</taxon>
        <taxon>Ecdysozoa</taxon>
        <taxon>Nematoda</taxon>
        <taxon>Chromadorea</taxon>
        <taxon>Rhabditida</taxon>
        <taxon>Rhabditina</taxon>
        <taxon>Rhabditomorpha</taxon>
        <taxon>Strongyloidea</taxon>
        <taxon>Metastrongylidae</taxon>
        <taxon>Parelaphostrongylus</taxon>
    </lineage>
</organism>
<feature type="transmembrane region" description="Helical" evidence="1">
    <location>
        <begin position="47"/>
        <end position="67"/>
    </location>
</feature>
<evidence type="ECO:0000313" key="3">
    <source>
        <dbReference type="Proteomes" id="UP001196413"/>
    </source>
</evidence>
<name>A0AAD5MVC8_PARTN</name>
<comment type="caution">
    <text evidence="2">The sequence shown here is derived from an EMBL/GenBank/DDBJ whole genome shotgun (WGS) entry which is preliminary data.</text>
</comment>
<proteinExistence type="predicted"/>
<accession>A0AAD5MVC8</accession>
<dbReference type="Proteomes" id="UP001196413">
    <property type="component" value="Unassembled WGS sequence"/>
</dbReference>
<dbReference type="EMBL" id="JAHQIW010004522">
    <property type="protein sequence ID" value="KAJ1362688.1"/>
    <property type="molecule type" value="Genomic_DNA"/>
</dbReference>
<sequence length="137" mass="14929">MEILNLECDDGSIDIDHTMGLVSGGAEPTLYELSDICGSLFGQRGRILAVSFSVLVLTGAVLAYWVLMSNFLYFTGILLYAHCKMDVGSLSLVNLDASPSVFGLTFADIWQLRLNRANLLGCNDVSAIEFQVTNSFH</sequence>
<dbReference type="AlphaFoldDB" id="A0AAD5MVC8"/>
<reference evidence="2" key="1">
    <citation type="submission" date="2021-06" db="EMBL/GenBank/DDBJ databases">
        <title>Parelaphostrongylus tenuis whole genome reference sequence.</title>
        <authorList>
            <person name="Garwood T.J."/>
            <person name="Larsen P.A."/>
            <person name="Fountain-Jones N.M."/>
            <person name="Garbe J.R."/>
            <person name="Macchietto M.G."/>
            <person name="Kania S.A."/>
            <person name="Gerhold R.W."/>
            <person name="Richards J.E."/>
            <person name="Wolf T.M."/>
        </authorList>
    </citation>
    <scope>NUCLEOTIDE SEQUENCE</scope>
    <source>
        <strain evidence="2">MNPRO001-30</strain>
        <tissue evidence="2">Meninges</tissue>
    </source>
</reference>
<keyword evidence="3" id="KW-1185">Reference proteome</keyword>
<gene>
    <name evidence="2" type="ORF">KIN20_022339</name>
</gene>
<protein>
    <submittedName>
        <fullName evidence="2">Uncharacterized protein</fullName>
    </submittedName>
</protein>